<accession>A0AAE1CEZ6</accession>
<dbReference type="AlphaFoldDB" id="A0AAE1CEZ6"/>
<reference evidence="1" key="1">
    <citation type="journal article" date="2023" name="G3 (Bethesda)">
        <title>A reference genome for the long-term kleptoplast-retaining sea slug Elysia crispata morphotype clarki.</title>
        <authorList>
            <person name="Eastman K.E."/>
            <person name="Pendleton A.L."/>
            <person name="Shaikh M.A."/>
            <person name="Suttiyut T."/>
            <person name="Ogas R."/>
            <person name="Tomko P."/>
            <person name="Gavelis G."/>
            <person name="Widhalm J.R."/>
            <person name="Wisecaver J.H."/>
        </authorList>
    </citation>
    <scope>NUCLEOTIDE SEQUENCE</scope>
    <source>
        <strain evidence="1">ECLA1</strain>
    </source>
</reference>
<name>A0AAE1CEZ6_9GAST</name>
<keyword evidence="2" id="KW-1185">Reference proteome</keyword>
<evidence type="ECO:0000313" key="1">
    <source>
        <dbReference type="EMBL" id="KAK3691714.1"/>
    </source>
</evidence>
<dbReference type="Proteomes" id="UP001283361">
    <property type="component" value="Unassembled WGS sequence"/>
</dbReference>
<gene>
    <name evidence="1" type="ORF">RRG08_004023</name>
</gene>
<dbReference type="PANTHER" id="PTHR33480">
    <property type="entry name" value="SET DOMAIN-CONTAINING PROTEIN-RELATED"/>
    <property type="match status" value="1"/>
</dbReference>
<comment type="caution">
    <text evidence="1">The sequence shown here is derived from an EMBL/GenBank/DDBJ whole genome shotgun (WGS) entry which is preliminary data.</text>
</comment>
<dbReference type="PANTHER" id="PTHR33480:SF1">
    <property type="entry name" value="TYR RECOMBINASE DOMAIN-CONTAINING PROTEIN"/>
    <property type="match status" value="1"/>
</dbReference>
<dbReference type="EMBL" id="JAWDGP010008078">
    <property type="protein sequence ID" value="KAK3691714.1"/>
    <property type="molecule type" value="Genomic_DNA"/>
</dbReference>
<protein>
    <submittedName>
        <fullName evidence="1">Uncharacterized protein</fullName>
    </submittedName>
</protein>
<evidence type="ECO:0000313" key="2">
    <source>
        <dbReference type="Proteomes" id="UP001283361"/>
    </source>
</evidence>
<sequence>MFNARKGGEPARLTSNEWKEAIAGSWIDPSLIKKINDPLKKYLIENLKLVYQPGKGSRKMVPVLISEDTIELITKLLSERNNCNVYDHNVFLFPNTNDSLDHTSGYHCLKTIVDICHNLKKAHLLVADKFRHSLNYVYTSWFARGAKTYVLQPYWIFRSYK</sequence>
<proteinExistence type="predicted"/>
<organism evidence="1 2">
    <name type="scientific">Elysia crispata</name>
    <name type="common">lettuce slug</name>
    <dbReference type="NCBI Taxonomy" id="231223"/>
    <lineage>
        <taxon>Eukaryota</taxon>
        <taxon>Metazoa</taxon>
        <taxon>Spiralia</taxon>
        <taxon>Lophotrochozoa</taxon>
        <taxon>Mollusca</taxon>
        <taxon>Gastropoda</taxon>
        <taxon>Heterobranchia</taxon>
        <taxon>Euthyneura</taxon>
        <taxon>Panpulmonata</taxon>
        <taxon>Sacoglossa</taxon>
        <taxon>Placobranchoidea</taxon>
        <taxon>Plakobranchidae</taxon>
        <taxon>Elysia</taxon>
    </lineage>
</organism>